<dbReference type="Proteomes" id="UP001060085">
    <property type="component" value="Linkage Group LG02"/>
</dbReference>
<name>A0ACC0BTJ4_CATRO</name>
<proteinExistence type="predicted"/>
<accession>A0ACC0BTJ4</accession>
<keyword evidence="2" id="KW-1185">Reference proteome</keyword>
<reference evidence="2" key="1">
    <citation type="journal article" date="2023" name="Nat. Plants">
        <title>Single-cell RNA sequencing provides a high-resolution roadmap for understanding the multicellular compartmentation of specialized metabolism.</title>
        <authorList>
            <person name="Sun S."/>
            <person name="Shen X."/>
            <person name="Li Y."/>
            <person name="Li Y."/>
            <person name="Wang S."/>
            <person name="Li R."/>
            <person name="Zhang H."/>
            <person name="Shen G."/>
            <person name="Guo B."/>
            <person name="Wei J."/>
            <person name="Xu J."/>
            <person name="St-Pierre B."/>
            <person name="Chen S."/>
            <person name="Sun C."/>
        </authorList>
    </citation>
    <scope>NUCLEOTIDE SEQUENCE [LARGE SCALE GENOMIC DNA]</scope>
</reference>
<dbReference type="EMBL" id="CM044702">
    <property type="protein sequence ID" value="KAI5675985.1"/>
    <property type="molecule type" value="Genomic_DNA"/>
</dbReference>
<organism evidence="1 2">
    <name type="scientific">Catharanthus roseus</name>
    <name type="common">Madagascar periwinkle</name>
    <name type="synonym">Vinca rosea</name>
    <dbReference type="NCBI Taxonomy" id="4058"/>
    <lineage>
        <taxon>Eukaryota</taxon>
        <taxon>Viridiplantae</taxon>
        <taxon>Streptophyta</taxon>
        <taxon>Embryophyta</taxon>
        <taxon>Tracheophyta</taxon>
        <taxon>Spermatophyta</taxon>
        <taxon>Magnoliopsida</taxon>
        <taxon>eudicotyledons</taxon>
        <taxon>Gunneridae</taxon>
        <taxon>Pentapetalae</taxon>
        <taxon>asterids</taxon>
        <taxon>lamiids</taxon>
        <taxon>Gentianales</taxon>
        <taxon>Apocynaceae</taxon>
        <taxon>Rauvolfioideae</taxon>
        <taxon>Vinceae</taxon>
        <taxon>Catharanthinae</taxon>
        <taxon>Catharanthus</taxon>
    </lineage>
</organism>
<sequence>MEALIISHDGASGDYPGSSDLAYQKAIDDGVDIIDCSVQMSKDEVPFCSPNADLSGTTTATTVFLSQSTTIPEIKDREGIYSFDLTWSEIQSLKPQLLSPYEAPLNRNPSNKNKGKIVTLPEFLELAKQRAVPGILINIENAPYLASKKGLDVVGSVITSLNNATFDKQSTQKVLIQSDDSAVLSKFMDFKNYERVLNIMKEVSGAAPPVAEEVKKYANAIRVFRNAIVLDYPFPVYMSLNYSNLVQVMHAANISVYVGALRNEFQNFLFDYYADPYVELATLTQTGLDGIITDHPATAVAYMNSPCANQKADLPYSIFPIMPGDMFTNAVAAKPPEAAPVVPPMETKDVVDPPLPPVAKIPDSTSPPASDATATPPAAPKSSTSEKLVGSVGLIIVALVGALHILDH</sequence>
<protein>
    <submittedName>
        <fullName evidence="1">Uncharacterized protein</fullName>
    </submittedName>
</protein>
<evidence type="ECO:0000313" key="2">
    <source>
        <dbReference type="Proteomes" id="UP001060085"/>
    </source>
</evidence>
<evidence type="ECO:0000313" key="1">
    <source>
        <dbReference type="EMBL" id="KAI5675985.1"/>
    </source>
</evidence>
<comment type="caution">
    <text evidence="1">The sequence shown here is derived from an EMBL/GenBank/DDBJ whole genome shotgun (WGS) entry which is preliminary data.</text>
</comment>
<gene>
    <name evidence="1" type="ORF">M9H77_06935</name>
</gene>